<proteinExistence type="predicted"/>
<dbReference type="EMBL" id="FNLM01000036">
    <property type="protein sequence ID" value="SDU79402.1"/>
    <property type="molecule type" value="Genomic_DNA"/>
</dbReference>
<feature type="domain" description="Reductase C-terminal" evidence="6">
    <location>
        <begin position="324"/>
        <end position="408"/>
    </location>
</feature>
<dbReference type="InterPro" id="IPR023753">
    <property type="entry name" value="FAD/NAD-binding_dom"/>
</dbReference>
<dbReference type="InterPro" id="IPR050446">
    <property type="entry name" value="FAD-oxidoreductase/Apoptosis"/>
</dbReference>
<evidence type="ECO:0000256" key="4">
    <source>
        <dbReference type="ARBA" id="ARBA00023002"/>
    </source>
</evidence>
<dbReference type="SUPFAM" id="SSF51905">
    <property type="entry name" value="FAD/NAD(P)-binding domain"/>
    <property type="match status" value="1"/>
</dbReference>
<dbReference type="Pfam" id="PF14759">
    <property type="entry name" value="Reductase_C"/>
    <property type="match status" value="1"/>
</dbReference>
<evidence type="ECO:0000313" key="7">
    <source>
        <dbReference type="EMBL" id="SDU79402.1"/>
    </source>
</evidence>
<dbReference type="GO" id="GO:0005737">
    <property type="term" value="C:cytoplasm"/>
    <property type="evidence" value="ECO:0007669"/>
    <property type="project" value="TreeGrafter"/>
</dbReference>
<keyword evidence="3" id="KW-0274">FAD</keyword>
<name>A0A1H2LEY7_9ACTN</name>
<feature type="domain" description="FAD/NAD(P)-binding" evidence="5">
    <location>
        <begin position="12"/>
        <end position="305"/>
    </location>
</feature>
<dbReference type="OrthoDB" id="3568330at2"/>
<dbReference type="Gene3D" id="3.30.390.30">
    <property type="match status" value="1"/>
</dbReference>
<keyword evidence="4" id="KW-0560">Oxidoreductase</keyword>
<keyword evidence="2" id="KW-0285">Flavoprotein</keyword>
<dbReference type="PANTHER" id="PTHR43557">
    <property type="entry name" value="APOPTOSIS-INDUCING FACTOR 1"/>
    <property type="match status" value="1"/>
</dbReference>
<gene>
    <name evidence="7" type="ORF">SAMN04488548_136206</name>
</gene>
<dbReference type="STRING" id="158898.SAMN04488548_136206"/>
<evidence type="ECO:0000313" key="8">
    <source>
        <dbReference type="Proteomes" id="UP000183180"/>
    </source>
</evidence>
<evidence type="ECO:0000259" key="6">
    <source>
        <dbReference type="Pfam" id="PF14759"/>
    </source>
</evidence>
<dbReference type="Pfam" id="PF07992">
    <property type="entry name" value="Pyr_redox_2"/>
    <property type="match status" value="1"/>
</dbReference>
<dbReference type="GO" id="GO:0016651">
    <property type="term" value="F:oxidoreductase activity, acting on NAD(P)H"/>
    <property type="evidence" value="ECO:0007669"/>
    <property type="project" value="TreeGrafter"/>
</dbReference>
<accession>A0A1H2LEY7</accession>
<protein>
    <submittedName>
        <fullName evidence="7">3-phenylpropionate/trans-cinnamate dioxygenase ferredoxin reductase subunit</fullName>
    </submittedName>
</protein>
<dbReference type="AlphaFoldDB" id="A0A1H2LEY7"/>
<evidence type="ECO:0000256" key="2">
    <source>
        <dbReference type="ARBA" id="ARBA00022630"/>
    </source>
</evidence>
<dbReference type="PANTHER" id="PTHR43557:SF2">
    <property type="entry name" value="RIESKE DOMAIN-CONTAINING PROTEIN-RELATED"/>
    <property type="match status" value="1"/>
</dbReference>
<dbReference type="InterPro" id="IPR016156">
    <property type="entry name" value="FAD/NAD-linked_Rdtase_dimer_sf"/>
</dbReference>
<dbReference type="Proteomes" id="UP000183180">
    <property type="component" value="Unassembled WGS sequence"/>
</dbReference>
<dbReference type="GO" id="GO:0051213">
    <property type="term" value="F:dioxygenase activity"/>
    <property type="evidence" value="ECO:0007669"/>
    <property type="project" value="UniProtKB-KW"/>
</dbReference>
<organism evidence="7 8">
    <name type="scientific">Gordonia westfalica</name>
    <dbReference type="NCBI Taxonomy" id="158898"/>
    <lineage>
        <taxon>Bacteria</taxon>
        <taxon>Bacillati</taxon>
        <taxon>Actinomycetota</taxon>
        <taxon>Actinomycetes</taxon>
        <taxon>Mycobacteriales</taxon>
        <taxon>Gordoniaceae</taxon>
        <taxon>Gordonia</taxon>
    </lineage>
</organism>
<dbReference type="Gene3D" id="3.50.50.60">
    <property type="entry name" value="FAD/NAD(P)-binding domain"/>
    <property type="match status" value="2"/>
</dbReference>
<evidence type="ECO:0000259" key="5">
    <source>
        <dbReference type="Pfam" id="PF07992"/>
    </source>
</evidence>
<comment type="cofactor">
    <cofactor evidence="1">
        <name>FAD</name>
        <dbReference type="ChEBI" id="CHEBI:57692"/>
    </cofactor>
</comment>
<dbReference type="InterPro" id="IPR028202">
    <property type="entry name" value="Reductase_C"/>
</dbReference>
<evidence type="ECO:0000256" key="1">
    <source>
        <dbReference type="ARBA" id="ARBA00001974"/>
    </source>
</evidence>
<dbReference type="InterPro" id="IPR036188">
    <property type="entry name" value="FAD/NAD-bd_sf"/>
</dbReference>
<evidence type="ECO:0000256" key="3">
    <source>
        <dbReference type="ARBA" id="ARBA00022827"/>
    </source>
</evidence>
<dbReference type="SUPFAM" id="SSF55424">
    <property type="entry name" value="FAD/NAD-linked reductases, dimerisation (C-terminal) domain"/>
    <property type="match status" value="1"/>
</dbReference>
<dbReference type="PRINTS" id="PR00368">
    <property type="entry name" value="FADPNR"/>
</dbReference>
<sequence length="416" mass="44452">MQNSPMASERPLVVVGAGHGGANLVALLRQDGFAGEIVMFGDEEHTPYHRPPLSKKFMDDDSLQQHLRPPDFYRENAIALRLGSVVSSIDPAGRTVTTSAGERVAYEYLVLATGSRPRSLTIPGTDGSGVLSLRTLDDAGHLRRAIERGGRLVIVGGGYIGLEVAAHARTHGIEVTILEREARVLARVASPGFSDFLTGRHRAQGIDIRTAVDVVEFVEKSGSVVGVDLAGGERIECDSVLVGVGAVANDDIAREAGIACQGGILVDDRGRTNRPGIYAIGDVTCRPLGDGFFRFESIPSALEQAKNVAAHIVGSPAPRQEVPWFWSDQFDLKLKIAGHVHQGIHAVRRGDEADGKVGIFHLDAADRVAAAETANAPALFMAAKKFIASSAVLNPQRLADTGYDLRDCVVHGNRRE</sequence>
<keyword evidence="7" id="KW-0223">Dioxygenase</keyword>
<reference evidence="7 8" key="1">
    <citation type="submission" date="2016-10" db="EMBL/GenBank/DDBJ databases">
        <authorList>
            <person name="de Groot N.N."/>
        </authorList>
    </citation>
    <scope>NUCLEOTIDE SEQUENCE [LARGE SCALE GENOMIC DNA]</scope>
    <source>
        <strain evidence="7 8">DSM 44215</strain>
    </source>
</reference>
<dbReference type="PRINTS" id="PR00411">
    <property type="entry name" value="PNDRDTASEI"/>
</dbReference>